<dbReference type="EMBL" id="UGVI01000001">
    <property type="protein sequence ID" value="SUE16871.1"/>
    <property type="molecule type" value="Genomic_DNA"/>
</dbReference>
<reference evidence="1 2" key="1">
    <citation type="submission" date="2018-06" db="EMBL/GenBank/DDBJ databases">
        <authorList>
            <consortium name="Pathogen Informatics"/>
            <person name="Doyle S."/>
        </authorList>
    </citation>
    <scope>NUCLEOTIDE SEQUENCE [LARGE SCALE GENOMIC DNA]</scope>
    <source>
        <strain evidence="1 2">NCTC13296</strain>
    </source>
</reference>
<dbReference type="Proteomes" id="UP000254569">
    <property type="component" value="Unassembled WGS sequence"/>
</dbReference>
<dbReference type="AlphaFoldDB" id="A0A379M3H9"/>
<accession>A0A379M3H9</accession>
<proteinExistence type="predicted"/>
<name>A0A379M3H9_9NOCA</name>
<organism evidence="1 2">
    <name type="scientific">Rhodococcus gordoniae</name>
    <dbReference type="NCBI Taxonomy" id="223392"/>
    <lineage>
        <taxon>Bacteria</taxon>
        <taxon>Bacillati</taxon>
        <taxon>Actinomycetota</taxon>
        <taxon>Actinomycetes</taxon>
        <taxon>Mycobacteriales</taxon>
        <taxon>Nocardiaceae</taxon>
        <taxon>Rhodococcus</taxon>
    </lineage>
</organism>
<gene>
    <name evidence="1" type="ORF">NCTC13296_03766</name>
</gene>
<dbReference type="RefSeq" id="WP_016933391.1">
    <property type="nucleotide sequence ID" value="NZ_LPZN01000034.1"/>
</dbReference>
<evidence type="ECO:0000313" key="1">
    <source>
        <dbReference type="EMBL" id="SUE16871.1"/>
    </source>
</evidence>
<sequence>MSAPTEQPIDDPTRELFRTALDMAQAAKVGNVSGWLTARYESGRLEDVAFLLSQMLGVLIENGAVSRGVHPADAWRELREGGVDDFG</sequence>
<keyword evidence="2" id="KW-1185">Reference proteome</keyword>
<evidence type="ECO:0000313" key="2">
    <source>
        <dbReference type="Proteomes" id="UP000254569"/>
    </source>
</evidence>
<dbReference type="OrthoDB" id="4479478at2"/>
<protein>
    <submittedName>
        <fullName evidence="1">Uncharacterized protein</fullName>
    </submittedName>
</protein>